<dbReference type="GO" id="GO:0036436">
    <property type="term" value="C:Isw1a complex"/>
    <property type="evidence" value="ECO:0007669"/>
    <property type="project" value="EnsemblFungi"/>
</dbReference>
<dbReference type="VEuPathDB" id="FungiDB:CAGL0K10582g"/>
<dbReference type="GO" id="GO:0003677">
    <property type="term" value="F:DNA binding"/>
    <property type="evidence" value="ECO:0007669"/>
    <property type="project" value="EnsemblFungi"/>
</dbReference>
<comment type="subcellular location">
    <subcellularLocation>
        <location evidence="1">Nucleus</location>
    </subcellularLocation>
</comment>
<evidence type="ECO:0000259" key="4">
    <source>
        <dbReference type="Pfam" id="PF15612"/>
    </source>
</evidence>
<name>A0A0W0EJ91_CANGB</name>
<dbReference type="VEuPathDB" id="FungiDB:B1J91_K10582g"/>
<dbReference type="AlphaFoldDB" id="A0A0W0EJ91"/>
<feature type="domain" description="WHIM1" evidence="4">
    <location>
        <begin position="338"/>
        <end position="381"/>
    </location>
</feature>
<feature type="region of interest" description="Disordered" evidence="3">
    <location>
        <begin position="715"/>
        <end position="751"/>
    </location>
</feature>
<dbReference type="Proteomes" id="UP000054886">
    <property type="component" value="Unassembled WGS sequence"/>
</dbReference>
<evidence type="ECO:0000256" key="1">
    <source>
        <dbReference type="ARBA" id="ARBA00004123"/>
    </source>
</evidence>
<dbReference type="InterPro" id="IPR028942">
    <property type="entry name" value="WHIM1_dom"/>
</dbReference>
<feature type="compositionally biased region" description="Basic and acidic residues" evidence="3">
    <location>
        <begin position="47"/>
        <end position="59"/>
    </location>
</feature>
<accession>A0A0W0EJ91</accession>
<dbReference type="VEuPathDB" id="FungiDB:GVI51_K10395"/>
<feature type="compositionally biased region" description="Basic and acidic residues" evidence="3">
    <location>
        <begin position="625"/>
        <end position="635"/>
    </location>
</feature>
<feature type="compositionally biased region" description="Acidic residues" evidence="3">
    <location>
        <begin position="741"/>
        <end position="751"/>
    </location>
</feature>
<feature type="compositionally biased region" description="Polar residues" evidence="3">
    <location>
        <begin position="636"/>
        <end position="658"/>
    </location>
</feature>
<protein>
    <submittedName>
        <fullName evidence="5">ISWI one complex protein 3</fullName>
    </submittedName>
</protein>
<evidence type="ECO:0000313" key="5">
    <source>
        <dbReference type="EMBL" id="KTB02519.1"/>
    </source>
</evidence>
<feature type="compositionally biased region" description="Basic and acidic residues" evidence="3">
    <location>
        <begin position="731"/>
        <end position="740"/>
    </location>
</feature>
<feature type="region of interest" description="Disordered" evidence="3">
    <location>
        <begin position="1"/>
        <end position="123"/>
    </location>
</feature>
<feature type="compositionally biased region" description="Basic and acidic residues" evidence="3">
    <location>
        <begin position="664"/>
        <end position="674"/>
    </location>
</feature>
<comment type="caution">
    <text evidence="5">The sequence shown here is derived from an EMBL/GenBank/DDBJ whole genome shotgun (WGS) entry which is preliminary data.</text>
</comment>
<evidence type="ECO:0000256" key="3">
    <source>
        <dbReference type="SAM" id="MobiDB-lite"/>
    </source>
</evidence>
<dbReference type="GO" id="GO:0016887">
    <property type="term" value="F:ATP hydrolysis activity"/>
    <property type="evidence" value="ECO:0007669"/>
    <property type="project" value="EnsemblFungi"/>
</dbReference>
<evidence type="ECO:0000313" key="6">
    <source>
        <dbReference type="Proteomes" id="UP000054886"/>
    </source>
</evidence>
<dbReference type="GO" id="GO:0007062">
    <property type="term" value="P:sister chromatid cohesion"/>
    <property type="evidence" value="ECO:0007669"/>
    <property type="project" value="EnsemblFungi"/>
</dbReference>
<evidence type="ECO:0000256" key="2">
    <source>
        <dbReference type="ARBA" id="ARBA00023242"/>
    </source>
</evidence>
<dbReference type="GO" id="GO:0031491">
    <property type="term" value="F:nucleosome binding"/>
    <property type="evidence" value="ECO:0007669"/>
    <property type="project" value="EnsemblFungi"/>
</dbReference>
<dbReference type="EMBL" id="LLZZ01000124">
    <property type="protein sequence ID" value="KTB02519.1"/>
    <property type="molecule type" value="Genomic_DNA"/>
</dbReference>
<keyword evidence="2" id="KW-0539">Nucleus</keyword>
<feature type="compositionally biased region" description="Basic residues" evidence="3">
    <location>
        <begin position="68"/>
        <end position="79"/>
    </location>
</feature>
<gene>
    <name evidence="5" type="ORF">AO440_003696</name>
</gene>
<feature type="region of interest" description="Disordered" evidence="3">
    <location>
        <begin position="621"/>
        <end position="688"/>
    </location>
</feature>
<proteinExistence type="predicted"/>
<sequence length="751" mass="87382">MNSDETNGVGEASTTSPLSNDSNNQASSSMHNQNDPTTEYGFGLRRSARERVPRKRDIYEIDPSVYLPKKKKPKSKATKKVVASKSKDAKAKNAKVKPQQSDKSKVKKSSTPKPPVRTPEIPIPVVNNKDWTANIPLYNSELRNQNAKISRLKNENMKAVPYAGDILKIMSFVNKFNYFFVTELQSLSFQDFEIGLDLYPDPLINTGKEIQRLYADYIPVKEVVGCQDKMNLLLLTIMDLLFRPVETEREPQVEWSDLKSTSKKTFQSYIEKIRLYAPEWGYPKEWRKNISTETLMKPASSTFEKDDIGPAVDQKHKEILTPNIYQWPANEPIDIDQDPLQTKGLQRTGILALEAKDRIVFLRTLVDWCCSYSPLLHNEIYILTHYKRDPPFGIQTKHVPRYLLQGLDETFSYYKKLCNLVQSRLEIRSKKKHVKKQMKEGKNDEIVHRLEILQKLKTQMKGKTEDEKLKLMIENYEDWEKVFKGETPENPLSNPYEDKIYKLRSEEFFIGRVPHVGDFYLPRMQTYEYMSSMNTYTDLKTLDNIFNTFESKKYNPFTLFENDSPFMSSNFKILFHDKIALIQDVISGADMTEKNYWYEMCYDSETLLKFIDFIDQKIQQPSTAEPEKEEIRSENGDPSSLINGVSTKSDVSPTSGQNTKKKQEKSEESSKDASKINPLPKNPQFNSSRRKFAMLQTYLRRIQPILAEFEEMKTKFGDINPTKRQSRRSQRREINYKIENSDDEYAMEDSE</sequence>
<reference evidence="5 6" key="1">
    <citation type="submission" date="2015-10" db="EMBL/GenBank/DDBJ databases">
        <title>Draft genomes sequences of Candida glabrata isolates 1A, 1B, 2A, 2B, 3A and 3B.</title>
        <authorList>
            <person name="Haavelsrud O.E."/>
            <person name="Gaustad P."/>
        </authorList>
    </citation>
    <scope>NUCLEOTIDE SEQUENCE [LARGE SCALE GENOMIC DNA]</scope>
    <source>
        <strain evidence="5">910700640</strain>
    </source>
</reference>
<dbReference type="GO" id="GO:0006338">
    <property type="term" value="P:chromatin remodeling"/>
    <property type="evidence" value="ECO:0007669"/>
    <property type="project" value="EnsemblFungi"/>
</dbReference>
<organism evidence="5 6">
    <name type="scientific">Candida glabrata</name>
    <name type="common">Yeast</name>
    <name type="synonym">Torulopsis glabrata</name>
    <dbReference type="NCBI Taxonomy" id="5478"/>
    <lineage>
        <taxon>Eukaryota</taxon>
        <taxon>Fungi</taxon>
        <taxon>Dikarya</taxon>
        <taxon>Ascomycota</taxon>
        <taxon>Saccharomycotina</taxon>
        <taxon>Saccharomycetes</taxon>
        <taxon>Saccharomycetales</taxon>
        <taxon>Saccharomycetaceae</taxon>
        <taxon>Nakaseomyces</taxon>
    </lineage>
</organism>
<dbReference type="Pfam" id="PF15612">
    <property type="entry name" value="WHIM1"/>
    <property type="match status" value="1"/>
</dbReference>
<dbReference type="VEuPathDB" id="FungiDB:GWK60_K10351"/>
<feature type="compositionally biased region" description="Polar residues" evidence="3">
    <location>
        <begin position="1"/>
        <end position="37"/>
    </location>
</feature>